<organism evidence="2 3">
    <name type="scientific">Penicillium cosmopolitanum</name>
    <dbReference type="NCBI Taxonomy" id="1131564"/>
    <lineage>
        <taxon>Eukaryota</taxon>
        <taxon>Fungi</taxon>
        <taxon>Dikarya</taxon>
        <taxon>Ascomycota</taxon>
        <taxon>Pezizomycotina</taxon>
        <taxon>Eurotiomycetes</taxon>
        <taxon>Eurotiomycetidae</taxon>
        <taxon>Eurotiales</taxon>
        <taxon>Aspergillaceae</taxon>
        <taxon>Penicillium</taxon>
    </lineage>
</organism>
<keyword evidence="1" id="KW-0472">Membrane</keyword>
<accession>A0A9X0BBJ9</accession>
<dbReference type="PANTHER" id="PTHR39470">
    <property type="entry name" value="CHROMOSOME 10, WHOLE GENOME SHOTGUN SEQUENCE"/>
    <property type="match status" value="1"/>
</dbReference>
<dbReference type="EMBL" id="JAPZBU010000005">
    <property type="protein sequence ID" value="KAJ5403781.1"/>
    <property type="molecule type" value="Genomic_DNA"/>
</dbReference>
<feature type="transmembrane region" description="Helical" evidence="1">
    <location>
        <begin position="119"/>
        <end position="146"/>
    </location>
</feature>
<proteinExistence type="predicted"/>
<sequence length="334" mass="36866">MTAGLSIKSIVIFFAPIVLPRLLVAYRSFNASVASPSPSYLTRPKKNIFQLTKSRITTSTDVLFTRLARLRPSETLTVADELLKQGLTSISARKIYLAFGPDTITKCEFCSINTPSTYLFFYLPFQVLLPHLVHVLILLIVTSKALSGSECTRWRGKFTLVASLVAFCDIYLATTHDALNGGSALDRAAKNAPVSYGYYYISTLARPFIFGVFDLGCAAIIYLSSTHRFFFKQPSSSEQLDQGVSTALKMLNGVQSKLHATSVTRNAIVRDRSLKQRDDAYWQAIAAVEDRTRSGGDDRRVGARGFRRRCRRGNGSEYSGEQYLGRAGGSAGHV</sequence>
<comment type="caution">
    <text evidence="2">The sequence shown here is derived from an EMBL/GenBank/DDBJ whole genome shotgun (WGS) entry which is preliminary data.</text>
</comment>
<keyword evidence="3" id="KW-1185">Reference proteome</keyword>
<keyword evidence="1" id="KW-1133">Transmembrane helix</keyword>
<keyword evidence="1" id="KW-0812">Transmembrane</keyword>
<dbReference type="GeneID" id="81367269"/>
<dbReference type="Proteomes" id="UP001147747">
    <property type="component" value="Unassembled WGS sequence"/>
</dbReference>
<evidence type="ECO:0000313" key="3">
    <source>
        <dbReference type="Proteomes" id="UP001147747"/>
    </source>
</evidence>
<reference evidence="2" key="2">
    <citation type="journal article" date="2023" name="IMA Fungus">
        <title>Comparative genomic study of the Penicillium genus elucidates a diverse pangenome and 15 lateral gene transfer events.</title>
        <authorList>
            <person name="Petersen C."/>
            <person name="Sorensen T."/>
            <person name="Nielsen M.R."/>
            <person name="Sondergaard T.E."/>
            <person name="Sorensen J.L."/>
            <person name="Fitzpatrick D.A."/>
            <person name="Frisvad J.C."/>
            <person name="Nielsen K.L."/>
        </authorList>
    </citation>
    <scope>NUCLEOTIDE SEQUENCE</scope>
    <source>
        <strain evidence="2">IBT 29677</strain>
    </source>
</reference>
<name>A0A9X0BBJ9_9EURO</name>
<feature type="transmembrane region" description="Helical" evidence="1">
    <location>
        <begin position="158"/>
        <end position="179"/>
    </location>
</feature>
<dbReference type="PANTHER" id="PTHR39470:SF1">
    <property type="entry name" value="CHORISMATE SYNTHASE PROTEIN"/>
    <property type="match status" value="1"/>
</dbReference>
<dbReference type="OrthoDB" id="4218123at2759"/>
<gene>
    <name evidence="2" type="ORF">N7509_003652</name>
</gene>
<feature type="transmembrane region" description="Helical" evidence="1">
    <location>
        <begin position="199"/>
        <end position="223"/>
    </location>
</feature>
<reference evidence="2" key="1">
    <citation type="submission" date="2022-12" db="EMBL/GenBank/DDBJ databases">
        <authorList>
            <person name="Petersen C."/>
        </authorList>
    </citation>
    <scope>NUCLEOTIDE SEQUENCE</scope>
    <source>
        <strain evidence="2">IBT 29677</strain>
    </source>
</reference>
<protein>
    <submittedName>
        <fullName evidence="2">Uncharacterized protein</fullName>
    </submittedName>
</protein>
<evidence type="ECO:0000313" key="2">
    <source>
        <dbReference type="EMBL" id="KAJ5403781.1"/>
    </source>
</evidence>
<dbReference type="RefSeq" id="XP_056491023.1">
    <property type="nucleotide sequence ID" value="XM_056628289.1"/>
</dbReference>
<dbReference type="AlphaFoldDB" id="A0A9X0BBJ9"/>
<evidence type="ECO:0000256" key="1">
    <source>
        <dbReference type="SAM" id="Phobius"/>
    </source>
</evidence>